<keyword evidence="7" id="KW-1185">Reference proteome</keyword>
<evidence type="ECO:0000256" key="2">
    <source>
        <dbReference type="ARBA" id="ARBA00022448"/>
    </source>
</evidence>
<dbReference type="Proteomes" id="UP000181860">
    <property type="component" value="Unassembled WGS sequence"/>
</dbReference>
<evidence type="ECO:0000313" key="7">
    <source>
        <dbReference type="Proteomes" id="UP000181860"/>
    </source>
</evidence>
<dbReference type="EMBL" id="FMXC01000063">
    <property type="protein sequence ID" value="SDA72792.1"/>
    <property type="molecule type" value="Genomic_DNA"/>
</dbReference>
<dbReference type="PRINTS" id="PR00690">
    <property type="entry name" value="ADHESNFAMILY"/>
</dbReference>
<name>A0ABY0MEW3_9LACO</name>
<evidence type="ECO:0000313" key="6">
    <source>
        <dbReference type="EMBL" id="SDA72792.1"/>
    </source>
</evidence>
<dbReference type="InterPro" id="IPR050492">
    <property type="entry name" value="Bact_metal-bind_prot9"/>
</dbReference>
<comment type="caution">
    <text evidence="6">The sequence shown here is derived from an EMBL/GenBank/DDBJ whole genome shotgun (WGS) entry which is preliminary data.</text>
</comment>
<reference evidence="6 7" key="1">
    <citation type="submission" date="2016-10" db="EMBL/GenBank/DDBJ databases">
        <authorList>
            <person name="Varghese N."/>
            <person name="Submissions S."/>
        </authorList>
    </citation>
    <scope>NUCLEOTIDE SEQUENCE [LARGE SCALE GENOMIC DNA]</scope>
    <source>
        <strain evidence="6 7">ATCC 43761</strain>
    </source>
</reference>
<dbReference type="InterPro" id="IPR006128">
    <property type="entry name" value="Lipoprotein_PsaA-like"/>
</dbReference>
<comment type="similarity">
    <text evidence="5">Belongs to the bacterial solute-binding protein 9 family.</text>
</comment>
<proteinExistence type="inferred from homology"/>
<dbReference type="InterPro" id="IPR006127">
    <property type="entry name" value="ZnuA-like"/>
</dbReference>
<evidence type="ECO:0000256" key="1">
    <source>
        <dbReference type="ARBA" id="ARBA00004196"/>
    </source>
</evidence>
<organism evidence="6 7">
    <name type="scientific">Lactobacillus kefiranofaciens</name>
    <dbReference type="NCBI Taxonomy" id="267818"/>
    <lineage>
        <taxon>Bacteria</taxon>
        <taxon>Bacillati</taxon>
        <taxon>Bacillota</taxon>
        <taxon>Bacilli</taxon>
        <taxon>Lactobacillales</taxon>
        <taxon>Lactobacillaceae</taxon>
        <taxon>Lactobacillus</taxon>
    </lineage>
</organism>
<dbReference type="Gene3D" id="3.40.50.1980">
    <property type="entry name" value="Nitrogenase molybdenum iron protein domain"/>
    <property type="match status" value="2"/>
</dbReference>
<comment type="subcellular location">
    <subcellularLocation>
        <location evidence="1">Cell envelope</location>
    </subcellularLocation>
</comment>
<gene>
    <name evidence="6" type="ORF">SAMN02983011_02413</name>
</gene>
<evidence type="ECO:0000256" key="4">
    <source>
        <dbReference type="ARBA" id="ARBA00022729"/>
    </source>
</evidence>
<dbReference type="PANTHER" id="PTHR42953:SF1">
    <property type="entry name" value="METAL-BINDING PROTEIN HI_0362-RELATED"/>
    <property type="match status" value="1"/>
</dbReference>
<protein>
    <submittedName>
        <fullName evidence="6">Zinc/manganese transport system substrate-binding protein</fullName>
    </submittedName>
</protein>
<evidence type="ECO:0000256" key="3">
    <source>
        <dbReference type="ARBA" id="ARBA00022723"/>
    </source>
</evidence>
<keyword evidence="4" id="KW-0732">Signal</keyword>
<dbReference type="InterPro" id="IPR006129">
    <property type="entry name" value="AdhesinB"/>
</dbReference>
<dbReference type="PANTHER" id="PTHR42953">
    <property type="entry name" value="HIGH-AFFINITY ZINC UPTAKE SYSTEM PROTEIN ZNUA-RELATED"/>
    <property type="match status" value="1"/>
</dbReference>
<dbReference type="SUPFAM" id="SSF53807">
    <property type="entry name" value="Helical backbone' metal receptor"/>
    <property type="match status" value="1"/>
</dbReference>
<keyword evidence="2 5" id="KW-0813">Transport</keyword>
<dbReference type="PRINTS" id="PR00691">
    <property type="entry name" value="ADHESINB"/>
</dbReference>
<evidence type="ECO:0000256" key="5">
    <source>
        <dbReference type="RuleBase" id="RU003512"/>
    </source>
</evidence>
<sequence>MDVMGEEFVRLKKIIVALSLLLLTGVLTACSTKKEENTNKHKVDIVTSTNIYANIAKNIIGKYGVVEAVINNGDIDPHDFEPTSDSAKKVATANVVIANGLGYDSWMNNLASANDIHVTKVGEQLLHLKQGDNPHIWYNLNMPTKYVNYLVKKASKIDPKHATYFRKNAVKYLTKIDRIKKLAQKIDGQKQKPVYVSEPVFDYALQACRFKIGNPAFEEAVENETDPSPRVIHEMQTNLKKQKVSFFINNVQASSDTVNGMVKLAKKHHVPVLNVRETMPNGISYSNWMFDNYQKLFKISSK</sequence>
<keyword evidence="3" id="KW-0479">Metal-binding</keyword>
<dbReference type="Pfam" id="PF01297">
    <property type="entry name" value="ZnuA"/>
    <property type="match status" value="1"/>
</dbReference>
<accession>A0ABY0MEW3</accession>